<feature type="region of interest" description="Disordered" evidence="1">
    <location>
        <begin position="64"/>
        <end position="150"/>
    </location>
</feature>
<evidence type="ECO:0000256" key="1">
    <source>
        <dbReference type="SAM" id="MobiDB-lite"/>
    </source>
</evidence>
<organism evidence="2 3">
    <name type="scientific">Metarhizium rileyi (strain RCEF 4871)</name>
    <name type="common">Nomuraea rileyi</name>
    <dbReference type="NCBI Taxonomy" id="1649241"/>
    <lineage>
        <taxon>Eukaryota</taxon>
        <taxon>Fungi</taxon>
        <taxon>Dikarya</taxon>
        <taxon>Ascomycota</taxon>
        <taxon>Pezizomycotina</taxon>
        <taxon>Sordariomycetes</taxon>
        <taxon>Hypocreomycetidae</taxon>
        <taxon>Hypocreales</taxon>
        <taxon>Clavicipitaceae</taxon>
        <taxon>Metarhizium</taxon>
    </lineage>
</organism>
<dbReference type="Proteomes" id="UP000243498">
    <property type="component" value="Unassembled WGS sequence"/>
</dbReference>
<comment type="caution">
    <text evidence="2">The sequence shown here is derived from an EMBL/GenBank/DDBJ whole genome shotgun (WGS) entry which is preliminary data.</text>
</comment>
<name>A0A167CYT5_METRR</name>
<feature type="compositionally biased region" description="Basic and acidic residues" evidence="1">
    <location>
        <begin position="134"/>
        <end position="150"/>
    </location>
</feature>
<feature type="compositionally biased region" description="Acidic residues" evidence="1">
    <location>
        <begin position="114"/>
        <end position="133"/>
    </location>
</feature>
<sequence>MDAPAQKEVQTDESDLIDQTDESDSVNQTDESDIMDLEEESKIASLTEDAMMLASTDLLQTTGGWIGSEDLQSGGETDTLMDEETDQKDQKDETDQTDGEKNETDETDKKNETDETDETDEKNETDETDEKNETDETKDEKNETDEKNKSELNEIGNLKLKKSRSRTWERIFGCFEWNWKAVERDMQENKVAPIAAHLAVTTSLFNMMCPSISASLIPSVSDNRAYDKV</sequence>
<protein>
    <submittedName>
        <fullName evidence="2">Uncharacterized protein</fullName>
    </submittedName>
</protein>
<proteinExistence type="predicted"/>
<dbReference type="AlphaFoldDB" id="A0A167CYT5"/>
<evidence type="ECO:0000313" key="2">
    <source>
        <dbReference type="EMBL" id="OAA41742.1"/>
    </source>
</evidence>
<evidence type="ECO:0000313" key="3">
    <source>
        <dbReference type="Proteomes" id="UP000243498"/>
    </source>
</evidence>
<feature type="region of interest" description="Disordered" evidence="1">
    <location>
        <begin position="1"/>
        <end position="37"/>
    </location>
</feature>
<dbReference type="EMBL" id="AZHC01000015">
    <property type="protein sequence ID" value="OAA41742.1"/>
    <property type="molecule type" value="Genomic_DNA"/>
</dbReference>
<accession>A0A167CYT5</accession>
<feature type="compositionally biased region" description="Acidic residues" evidence="1">
    <location>
        <begin position="11"/>
        <end position="37"/>
    </location>
</feature>
<feature type="compositionally biased region" description="Basic and acidic residues" evidence="1">
    <location>
        <begin position="87"/>
        <end position="113"/>
    </location>
</feature>
<gene>
    <name evidence="2" type="ORF">NOR_05250</name>
</gene>
<keyword evidence="3" id="KW-1185">Reference proteome</keyword>
<reference evidence="2 3" key="1">
    <citation type="journal article" date="2016" name="Genome Biol. Evol.">
        <title>Divergent and convergent evolution of fungal pathogenicity.</title>
        <authorList>
            <person name="Shang Y."/>
            <person name="Xiao G."/>
            <person name="Zheng P."/>
            <person name="Cen K."/>
            <person name="Zhan S."/>
            <person name="Wang C."/>
        </authorList>
    </citation>
    <scope>NUCLEOTIDE SEQUENCE [LARGE SCALE GENOMIC DNA]</scope>
    <source>
        <strain evidence="2 3">RCEF 4871</strain>
    </source>
</reference>